<proteinExistence type="predicted"/>
<reference evidence="1" key="1">
    <citation type="submission" date="2020-08" db="EMBL/GenBank/DDBJ databases">
        <title>Plant Genome Project.</title>
        <authorList>
            <person name="Zhang R.-G."/>
        </authorList>
    </citation>
    <scope>NUCLEOTIDE SEQUENCE</scope>
    <source>
        <strain evidence="1">WSP0</strain>
        <tissue evidence="1">Leaf</tissue>
    </source>
</reference>
<dbReference type="AlphaFoldDB" id="A0AAV6JCI2"/>
<protein>
    <submittedName>
        <fullName evidence="1">Uncharacterized protein</fullName>
    </submittedName>
</protein>
<dbReference type="EMBL" id="JACTNZ010000008">
    <property type="protein sequence ID" value="KAG5537035.1"/>
    <property type="molecule type" value="Genomic_DNA"/>
</dbReference>
<organism evidence="1 2">
    <name type="scientific">Rhododendron griersonianum</name>
    <dbReference type="NCBI Taxonomy" id="479676"/>
    <lineage>
        <taxon>Eukaryota</taxon>
        <taxon>Viridiplantae</taxon>
        <taxon>Streptophyta</taxon>
        <taxon>Embryophyta</taxon>
        <taxon>Tracheophyta</taxon>
        <taxon>Spermatophyta</taxon>
        <taxon>Magnoliopsida</taxon>
        <taxon>eudicotyledons</taxon>
        <taxon>Gunneridae</taxon>
        <taxon>Pentapetalae</taxon>
        <taxon>asterids</taxon>
        <taxon>Ericales</taxon>
        <taxon>Ericaceae</taxon>
        <taxon>Ericoideae</taxon>
        <taxon>Rhodoreae</taxon>
        <taxon>Rhododendron</taxon>
    </lineage>
</organism>
<dbReference type="Proteomes" id="UP000823749">
    <property type="component" value="Chromosome 8"/>
</dbReference>
<keyword evidence="2" id="KW-1185">Reference proteome</keyword>
<comment type="caution">
    <text evidence="1">The sequence shown here is derived from an EMBL/GenBank/DDBJ whole genome shotgun (WGS) entry which is preliminary data.</text>
</comment>
<accession>A0AAV6JCI2</accession>
<gene>
    <name evidence="1" type="ORF">RHGRI_024470</name>
</gene>
<sequence>MLGIASADLRKILGMRSRKRAPVRFIIWHTRRVMRLLSTYRGSVGMLSNMIELDAETENGITTIGVNDRPPGSTGEGTTVKRFTIDAKLGLQIFQW</sequence>
<name>A0AAV6JCI2_9ERIC</name>
<evidence type="ECO:0000313" key="1">
    <source>
        <dbReference type="EMBL" id="KAG5537035.1"/>
    </source>
</evidence>
<evidence type="ECO:0000313" key="2">
    <source>
        <dbReference type="Proteomes" id="UP000823749"/>
    </source>
</evidence>